<name>A0ABN8ELN5_9GAMM</name>
<proteinExistence type="predicted"/>
<keyword evidence="1" id="KW-0489">Methyltransferase</keyword>
<reference evidence="1" key="1">
    <citation type="submission" date="2021-12" db="EMBL/GenBank/DDBJ databases">
        <authorList>
            <person name="Rodrigo-Torres L."/>
            <person name="Arahal R. D."/>
            <person name="Lucena T."/>
        </authorList>
    </citation>
    <scope>NUCLEOTIDE SEQUENCE</scope>
    <source>
        <strain evidence="1">CECT 8267</strain>
    </source>
</reference>
<dbReference type="EC" id="2.1.1.-" evidence="1"/>
<organism evidence="1 2">
    <name type="scientific">Sinobacterium norvegicum</name>
    <dbReference type="NCBI Taxonomy" id="1641715"/>
    <lineage>
        <taxon>Bacteria</taxon>
        <taxon>Pseudomonadati</taxon>
        <taxon>Pseudomonadota</taxon>
        <taxon>Gammaproteobacteria</taxon>
        <taxon>Cellvibrionales</taxon>
        <taxon>Spongiibacteraceae</taxon>
        <taxon>Sinobacterium</taxon>
    </lineage>
</organism>
<evidence type="ECO:0000313" key="1">
    <source>
        <dbReference type="EMBL" id="CAH0993298.1"/>
    </source>
</evidence>
<dbReference type="GO" id="GO:0008168">
    <property type="term" value="F:methyltransferase activity"/>
    <property type="evidence" value="ECO:0007669"/>
    <property type="project" value="UniProtKB-KW"/>
</dbReference>
<dbReference type="RefSeq" id="WP_237445981.1">
    <property type="nucleotide sequence ID" value="NZ_CAKLPX010000007.1"/>
</dbReference>
<dbReference type="InterPro" id="IPR029063">
    <property type="entry name" value="SAM-dependent_MTases_sf"/>
</dbReference>
<dbReference type="Proteomes" id="UP000838100">
    <property type="component" value="Unassembled WGS sequence"/>
</dbReference>
<accession>A0ABN8ELN5</accession>
<dbReference type="Gene3D" id="3.40.50.150">
    <property type="entry name" value="Vaccinia Virus protein VP39"/>
    <property type="match status" value="2"/>
</dbReference>
<dbReference type="SUPFAM" id="SSF53335">
    <property type="entry name" value="S-adenosyl-L-methionine-dependent methyltransferases"/>
    <property type="match status" value="1"/>
</dbReference>
<dbReference type="EMBL" id="CAKLPX010000007">
    <property type="protein sequence ID" value="CAH0993298.1"/>
    <property type="molecule type" value="Genomic_DNA"/>
</dbReference>
<evidence type="ECO:0000313" key="2">
    <source>
        <dbReference type="Proteomes" id="UP000838100"/>
    </source>
</evidence>
<sequence>MTNLHCPLCQSPANSPYFEDQRRRFRQCHDCDLVFVEPRFYLSAVNEKLEYDKHQNSPDDMAYRGFLNRLVEPLQQRLKPASVGLDFGCGPGPTLSQMLQELGHQVQLYDVYYQPNSSLLNQHYDFITATEVVEHLSAPNQVLNQLWSILRPGGILGIMTKQVIDRSHFARWHYKNDLTHIIFFSPYSFTHFFRDKNASIEAINSDTLIITKN</sequence>
<dbReference type="GO" id="GO:0032259">
    <property type="term" value="P:methylation"/>
    <property type="evidence" value="ECO:0007669"/>
    <property type="project" value="UniProtKB-KW"/>
</dbReference>
<keyword evidence="1" id="KW-0808">Transferase</keyword>
<protein>
    <submittedName>
        <fullName evidence="1">tRNA 5-carboxymethoxyuridine methyltransferase</fullName>
        <ecNumber evidence="1">2.1.1.-</ecNumber>
    </submittedName>
</protein>
<gene>
    <name evidence="1" type="primary">cmoM_2</name>
    <name evidence="1" type="ORF">SIN8267_03446</name>
</gene>
<comment type="caution">
    <text evidence="1">The sequence shown here is derived from an EMBL/GenBank/DDBJ whole genome shotgun (WGS) entry which is preliminary data.</text>
</comment>
<dbReference type="Pfam" id="PF13489">
    <property type="entry name" value="Methyltransf_23"/>
    <property type="match status" value="1"/>
</dbReference>
<keyword evidence="2" id="KW-1185">Reference proteome</keyword>